<dbReference type="InterPro" id="IPR004370">
    <property type="entry name" value="4-OT-like_dom"/>
</dbReference>
<dbReference type="Pfam" id="PF01361">
    <property type="entry name" value="Tautomerase"/>
    <property type="match status" value="1"/>
</dbReference>
<dbReference type="GO" id="GO:0016853">
    <property type="term" value="F:isomerase activity"/>
    <property type="evidence" value="ECO:0007669"/>
    <property type="project" value="UniProtKB-KW"/>
</dbReference>
<dbReference type="Proteomes" id="UP000000758">
    <property type="component" value="Chromosome"/>
</dbReference>
<name>A0RYH7_CENSY</name>
<evidence type="ECO:0000259" key="3">
    <source>
        <dbReference type="Pfam" id="PF01361"/>
    </source>
</evidence>
<dbReference type="PANTHER" id="PTHR35530:SF2">
    <property type="entry name" value="BSL4019 PROTEIN"/>
    <property type="match status" value="1"/>
</dbReference>
<dbReference type="PANTHER" id="PTHR35530">
    <property type="entry name" value="TAUTOMERASE-RELATED"/>
    <property type="match status" value="1"/>
</dbReference>
<dbReference type="SUPFAM" id="SSF55331">
    <property type="entry name" value="Tautomerase/MIF"/>
    <property type="match status" value="1"/>
</dbReference>
<dbReference type="KEGG" id="csy:CENSYa_1784"/>
<evidence type="ECO:0000256" key="2">
    <source>
        <dbReference type="ARBA" id="ARBA00023235"/>
    </source>
</evidence>
<keyword evidence="5" id="KW-1185">Reference proteome</keyword>
<dbReference type="AlphaFoldDB" id="A0RYH7"/>
<keyword evidence="2" id="KW-0413">Isomerase</keyword>
<accession>A0RYH7</accession>
<feature type="domain" description="4-oxalocrotonate tautomerase-like" evidence="3">
    <location>
        <begin position="2"/>
        <end position="58"/>
    </location>
</feature>
<dbReference type="STRING" id="414004.CENSYa_1784"/>
<protein>
    <recommendedName>
        <fullName evidence="3">4-oxalocrotonate tautomerase-like domain-containing protein</fullName>
    </recommendedName>
</protein>
<dbReference type="HOGENOM" id="CLU_148073_5_3_2"/>
<evidence type="ECO:0000313" key="5">
    <source>
        <dbReference type="Proteomes" id="UP000000758"/>
    </source>
</evidence>
<dbReference type="InterPro" id="IPR014347">
    <property type="entry name" value="Tautomerase/MIF_sf"/>
</dbReference>
<proteinExistence type="inferred from homology"/>
<dbReference type="EMBL" id="DP000238">
    <property type="protein sequence ID" value="ABK78394.1"/>
    <property type="molecule type" value="Genomic_DNA"/>
</dbReference>
<reference evidence="4 5" key="1">
    <citation type="journal article" date="2006" name="Proc. Natl. Acad. Sci. U.S.A.">
        <title>Genomic analysis of the uncultivated marine crenarchaeote Cenarchaeum symbiosum.</title>
        <authorList>
            <person name="Hallam S.J."/>
            <person name="Konstantinidis K.T."/>
            <person name="Putnam N."/>
            <person name="Schleper C."/>
            <person name="Watanabe Y."/>
            <person name="Sugahara J."/>
            <person name="Preston C."/>
            <person name="de la Torre J."/>
            <person name="Richardson P.M."/>
            <person name="DeLong E.F."/>
        </authorList>
    </citation>
    <scope>NUCLEOTIDE SEQUENCE [LARGE SCALE GENOMIC DNA]</scope>
    <source>
        <strain evidence="5">A</strain>
    </source>
</reference>
<dbReference type="EnsemblBacteria" id="ABK78394">
    <property type="protein sequence ID" value="ABK78394"/>
    <property type="gene ID" value="CENSYa_1784"/>
</dbReference>
<sequence>MPLITISMFPGRTAEQKAEMARAITKSAVEILKAEPRHVIVVFDEKPKEHWYLAGESL</sequence>
<dbReference type="PATRIC" id="fig|414004.10.peg.1626"/>
<gene>
    <name evidence="4" type="ordered locus">CENSYa_1784</name>
</gene>
<comment type="similarity">
    <text evidence="1">Belongs to the 4-oxalocrotonate tautomerase family.</text>
</comment>
<evidence type="ECO:0000313" key="4">
    <source>
        <dbReference type="EMBL" id="ABK78394.1"/>
    </source>
</evidence>
<evidence type="ECO:0000256" key="1">
    <source>
        <dbReference type="ARBA" id="ARBA00006723"/>
    </source>
</evidence>
<organism evidence="4 5">
    <name type="scientific">Cenarchaeum symbiosum (strain A)</name>
    <dbReference type="NCBI Taxonomy" id="414004"/>
    <lineage>
        <taxon>Archaea</taxon>
        <taxon>Nitrososphaerota</taxon>
        <taxon>Candidatus Cenarchaeales</taxon>
        <taxon>Candidatus Cenarchaeaceae</taxon>
        <taxon>Candidatus Cenarchaeum</taxon>
    </lineage>
</organism>
<dbReference type="Gene3D" id="3.30.429.10">
    <property type="entry name" value="Macrophage Migration Inhibitory Factor"/>
    <property type="match status" value="1"/>
</dbReference>